<reference evidence="9 10" key="1">
    <citation type="journal article" date="2012" name="Environ. Microbiol.">
        <title>Complete genome of Candidatus Chloracidobacterium thermophilum, a chlorophyll-based photoheterotroph belonging to the phylum Acidobacteria.</title>
        <authorList>
            <person name="Garcia Costas A.M."/>
            <person name="Liu Z."/>
            <person name="Tomsho L.P."/>
            <person name="Schuster S.C."/>
            <person name="Ward D.M."/>
            <person name="Bryant D.A."/>
        </authorList>
    </citation>
    <scope>NUCLEOTIDE SEQUENCE [LARGE SCALE GENOMIC DNA]</scope>
    <source>
        <strain evidence="9 10">B</strain>
    </source>
</reference>
<evidence type="ECO:0000256" key="2">
    <source>
        <dbReference type="ARBA" id="ARBA00022670"/>
    </source>
</evidence>
<protein>
    <submittedName>
        <fullName evidence="9">Peptidase family M48</fullName>
    </submittedName>
</protein>
<organism evidence="9 10">
    <name type="scientific">Chloracidobacterium thermophilum (strain B)</name>
    <dbReference type="NCBI Taxonomy" id="981222"/>
    <lineage>
        <taxon>Bacteria</taxon>
        <taxon>Pseudomonadati</taxon>
        <taxon>Acidobacteriota</taxon>
        <taxon>Terriglobia</taxon>
        <taxon>Terriglobales</taxon>
        <taxon>Acidobacteriaceae</taxon>
        <taxon>Chloracidobacterium</taxon>
    </lineage>
</organism>
<dbReference type="KEGG" id="ctm:Cabther_A0406"/>
<feature type="region of interest" description="Disordered" evidence="7">
    <location>
        <begin position="293"/>
        <end position="325"/>
    </location>
</feature>
<dbReference type="GO" id="GO:0046872">
    <property type="term" value="F:metal ion binding"/>
    <property type="evidence" value="ECO:0007669"/>
    <property type="project" value="UniProtKB-KW"/>
</dbReference>
<dbReference type="GO" id="GO:0004222">
    <property type="term" value="F:metalloendopeptidase activity"/>
    <property type="evidence" value="ECO:0007669"/>
    <property type="project" value="InterPro"/>
</dbReference>
<dbReference type="STRING" id="981222.Cabther_A0406"/>
<dbReference type="Gene3D" id="3.30.2010.10">
    <property type="entry name" value="Metalloproteases ('zincins'), catalytic domain"/>
    <property type="match status" value="1"/>
</dbReference>
<accession>G2LGQ6</accession>
<dbReference type="PANTHER" id="PTHR22726:SF1">
    <property type="entry name" value="METALLOENDOPEPTIDASE OMA1, MITOCHONDRIAL"/>
    <property type="match status" value="1"/>
</dbReference>
<sequence>MTRSMAMLMVGLVLMSALGVPVWADNRNRSAGPNPYDKFRRLDDRARARGAMSLRDELAFAEMAHQEISKQYRFVTDPVIVNYVNQVGRRVAEVSGRPDLPYQFYVVENDQINAFTPGGGRIYIHTGLIKQATTEGQLAAVLAHEVGHNVGYHLSATLRRTQTTGLIIGIAGVLLGNGAIGQLGQLAVTLIAGGKLFQRSRDQEREADFLGLYDMYHAGYNTEEMNNMFRLLGSLMQRSPGLFDKIFASHPPPAERLQNTQREIAQYLAGSDRRGVRTTRAFIDVQRRLGVTGRAVPPTPEDEMWPASRDTGADTTASEPLPPRSREVTYEDAEEIFHRADLQGAHPLRAVRGDMLGSDAIGNDTVIAYEQDGRVGALVDVSGRVYPLFIEDRGQRTNVLPLAPREVAAVGIIPVSSRQRAQVVIVSQRGLRYVWEWTGRGFRYLGSQ</sequence>
<evidence type="ECO:0000256" key="7">
    <source>
        <dbReference type="SAM" id="MobiDB-lite"/>
    </source>
</evidence>
<evidence type="ECO:0000256" key="6">
    <source>
        <dbReference type="ARBA" id="ARBA00023049"/>
    </source>
</evidence>
<dbReference type="HOGENOM" id="CLU_610721_0_0_0"/>
<evidence type="ECO:0000256" key="3">
    <source>
        <dbReference type="ARBA" id="ARBA00022723"/>
    </source>
</evidence>
<dbReference type="InterPro" id="IPR001915">
    <property type="entry name" value="Peptidase_M48"/>
</dbReference>
<keyword evidence="3" id="KW-0479">Metal-binding</keyword>
<keyword evidence="5" id="KW-0862">Zinc</keyword>
<evidence type="ECO:0000313" key="10">
    <source>
        <dbReference type="Proteomes" id="UP000006791"/>
    </source>
</evidence>
<keyword evidence="6" id="KW-0482">Metalloprotease</keyword>
<evidence type="ECO:0000259" key="8">
    <source>
        <dbReference type="Pfam" id="PF01435"/>
    </source>
</evidence>
<feature type="domain" description="Peptidase M48" evidence="8">
    <location>
        <begin position="83"/>
        <end position="261"/>
    </location>
</feature>
<evidence type="ECO:0000256" key="1">
    <source>
        <dbReference type="ARBA" id="ARBA00001947"/>
    </source>
</evidence>
<keyword evidence="4" id="KW-0378">Hydrolase</keyword>
<dbReference type="CDD" id="cd07333">
    <property type="entry name" value="M48C_bepA_like"/>
    <property type="match status" value="1"/>
</dbReference>
<dbReference type="AlphaFoldDB" id="G2LGQ6"/>
<comment type="cofactor">
    <cofactor evidence="1">
        <name>Zn(2+)</name>
        <dbReference type="ChEBI" id="CHEBI:29105"/>
    </cofactor>
</comment>
<name>G2LGQ6_CHLTF</name>
<evidence type="ECO:0000313" key="9">
    <source>
        <dbReference type="EMBL" id="AEP11167.1"/>
    </source>
</evidence>
<dbReference type="EMBL" id="CP002514">
    <property type="protein sequence ID" value="AEP11167.1"/>
    <property type="molecule type" value="Genomic_DNA"/>
</dbReference>
<dbReference type="PANTHER" id="PTHR22726">
    <property type="entry name" value="METALLOENDOPEPTIDASE OMA1"/>
    <property type="match status" value="1"/>
</dbReference>
<evidence type="ECO:0000256" key="5">
    <source>
        <dbReference type="ARBA" id="ARBA00022833"/>
    </source>
</evidence>
<gene>
    <name evidence="9" type="ordered locus">Cabther_A0406</name>
</gene>
<evidence type="ECO:0000256" key="4">
    <source>
        <dbReference type="ARBA" id="ARBA00022801"/>
    </source>
</evidence>
<dbReference type="RefSeq" id="WP_014098905.1">
    <property type="nucleotide sequence ID" value="NC_016024.1"/>
</dbReference>
<keyword evidence="2" id="KW-0645">Protease</keyword>
<keyword evidence="10" id="KW-1185">Reference proteome</keyword>
<dbReference type="InterPro" id="IPR051156">
    <property type="entry name" value="Mito/Outer_Membr_Metalloprot"/>
</dbReference>
<dbReference type="GO" id="GO:0016020">
    <property type="term" value="C:membrane"/>
    <property type="evidence" value="ECO:0007669"/>
    <property type="project" value="TreeGrafter"/>
</dbReference>
<dbReference type="Pfam" id="PF01435">
    <property type="entry name" value="Peptidase_M48"/>
    <property type="match status" value="1"/>
</dbReference>
<dbReference type="GO" id="GO:0051603">
    <property type="term" value="P:proteolysis involved in protein catabolic process"/>
    <property type="evidence" value="ECO:0007669"/>
    <property type="project" value="TreeGrafter"/>
</dbReference>
<dbReference type="Proteomes" id="UP000006791">
    <property type="component" value="Chromosome 1"/>
</dbReference>
<proteinExistence type="predicted"/>